<dbReference type="InterPro" id="IPR006059">
    <property type="entry name" value="SBP"/>
</dbReference>
<dbReference type="GO" id="GO:0030976">
    <property type="term" value="F:thiamine pyrophosphate binding"/>
    <property type="evidence" value="ECO:0007669"/>
    <property type="project" value="TreeGrafter"/>
</dbReference>
<dbReference type="PANTHER" id="PTHR30006:SF2">
    <property type="entry name" value="ABC TRANSPORTER SUBSTRATE-BINDING PROTEIN"/>
    <property type="match status" value="1"/>
</dbReference>
<dbReference type="AlphaFoldDB" id="A0A8J3H7M7"/>
<proteinExistence type="predicted"/>
<feature type="chain" id="PRO_5035274091" evidence="2">
    <location>
        <begin position="29"/>
        <end position="345"/>
    </location>
</feature>
<evidence type="ECO:0000256" key="2">
    <source>
        <dbReference type="SAM" id="SignalP"/>
    </source>
</evidence>
<dbReference type="Gene3D" id="3.40.190.10">
    <property type="entry name" value="Periplasmic binding protein-like II"/>
    <property type="match status" value="2"/>
</dbReference>
<reference evidence="3" key="1">
    <citation type="journal article" date="2014" name="Int. J. Syst. Evol. Microbiol.">
        <title>Complete genome sequence of Corynebacterium casei LMG S-19264T (=DSM 44701T), isolated from a smear-ripened cheese.</title>
        <authorList>
            <consortium name="US DOE Joint Genome Institute (JGI-PGF)"/>
            <person name="Walter F."/>
            <person name="Albersmeier A."/>
            <person name="Kalinowski J."/>
            <person name="Ruckert C."/>
        </authorList>
    </citation>
    <scope>NUCLEOTIDE SEQUENCE</scope>
    <source>
        <strain evidence="3">CGMCC 1.7081</strain>
    </source>
</reference>
<organism evidence="3 4">
    <name type="scientific">Pseudodonghicola xiamenensis</name>
    <dbReference type="NCBI Taxonomy" id="337702"/>
    <lineage>
        <taxon>Bacteria</taxon>
        <taxon>Pseudomonadati</taxon>
        <taxon>Pseudomonadota</taxon>
        <taxon>Alphaproteobacteria</taxon>
        <taxon>Rhodobacterales</taxon>
        <taxon>Paracoccaceae</taxon>
        <taxon>Pseudodonghicola</taxon>
    </lineage>
</organism>
<dbReference type="GO" id="GO:0030288">
    <property type="term" value="C:outer membrane-bounded periplasmic space"/>
    <property type="evidence" value="ECO:0007669"/>
    <property type="project" value="TreeGrafter"/>
</dbReference>
<comment type="caution">
    <text evidence="3">The sequence shown here is derived from an EMBL/GenBank/DDBJ whole genome shotgun (WGS) entry which is preliminary data.</text>
</comment>
<dbReference type="NCBIfam" id="TIGR01409">
    <property type="entry name" value="TAT_signal_seq"/>
    <property type="match status" value="1"/>
</dbReference>
<keyword evidence="1 2" id="KW-0732">Signal</keyword>
<dbReference type="PANTHER" id="PTHR30006">
    <property type="entry name" value="THIAMINE-BINDING PERIPLASMIC PROTEIN-RELATED"/>
    <property type="match status" value="1"/>
</dbReference>
<sequence>MTRLSRRSFLATASAATATGLLSSPAIAQSKDLVVGTWGGTFGDLLKKNVDQAILEPAGWNILQEVSGPVPRRTKLITERMQRRGSMDAALLADFDMHAAAKVGALEELSADNVASYDNILPFLQKKHSVPLIYSAHAVVYRKDLITTPPASIAELWNPAYKGKIGLSDFLYTSNMAYAAIANGGTLSDFNGADKGVQQWKDLDAKLLPSTEAVGQALASGDIWITIISAARGYSWNKSGIDLGWVVPEEGAFPAVYEAAVPKNARNSEGGMAYMDALLNPQAQAAFAEKMGYLPTVKNGSISPELEAQIGFSEAEQNRLWQPDLDFIMENQASMLDSWNRILKG</sequence>
<dbReference type="EMBL" id="BNAP01000018">
    <property type="protein sequence ID" value="GHG97057.1"/>
    <property type="molecule type" value="Genomic_DNA"/>
</dbReference>
<dbReference type="GO" id="GO:0030975">
    <property type="term" value="F:thiamine binding"/>
    <property type="evidence" value="ECO:0007669"/>
    <property type="project" value="TreeGrafter"/>
</dbReference>
<dbReference type="Proteomes" id="UP000611500">
    <property type="component" value="Unassembled WGS sequence"/>
</dbReference>
<protein>
    <submittedName>
        <fullName evidence="3">ABC transporter substrate-binding protein</fullName>
    </submittedName>
</protein>
<dbReference type="SUPFAM" id="SSF53850">
    <property type="entry name" value="Periplasmic binding protein-like II"/>
    <property type="match status" value="1"/>
</dbReference>
<dbReference type="PROSITE" id="PS51318">
    <property type="entry name" value="TAT"/>
    <property type="match status" value="1"/>
</dbReference>
<feature type="signal peptide" evidence="2">
    <location>
        <begin position="1"/>
        <end position="28"/>
    </location>
</feature>
<dbReference type="RefSeq" id="WP_028094502.1">
    <property type="nucleotide sequence ID" value="NZ_BNAP01000018.1"/>
</dbReference>
<dbReference type="GO" id="GO:0015888">
    <property type="term" value="P:thiamine transport"/>
    <property type="evidence" value="ECO:0007669"/>
    <property type="project" value="TreeGrafter"/>
</dbReference>
<gene>
    <name evidence="3" type="ORF">GCM10010961_31630</name>
</gene>
<name>A0A8J3H7M7_9RHOB</name>
<reference evidence="3" key="2">
    <citation type="submission" date="2020-09" db="EMBL/GenBank/DDBJ databases">
        <authorList>
            <person name="Sun Q."/>
            <person name="Zhou Y."/>
        </authorList>
    </citation>
    <scope>NUCLEOTIDE SEQUENCE</scope>
    <source>
        <strain evidence="3">CGMCC 1.7081</strain>
    </source>
</reference>
<keyword evidence="4" id="KW-1185">Reference proteome</keyword>
<accession>A0A8J3H7M7</accession>
<dbReference type="InterPro" id="IPR006311">
    <property type="entry name" value="TAT_signal"/>
</dbReference>
<evidence type="ECO:0000256" key="1">
    <source>
        <dbReference type="ARBA" id="ARBA00022729"/>
    </source>
</evidence>
<evidence type="ECO:0000313" key="4">
    <source>
        <dbReference type="Proteomes" id="UP000611500"/>
    </source>
</evidence>
<dbReference type="Pfam" id="PF13416">
    <property type="entry name" value="SBP_bac_8"/>
    <property type="match status" value="1"/>
</dbReference>
<evidence type="ECO:0000313" key="3">
    <source>
        <dbReference type="EMBL" id="GHG97057.1"/>
    </source>
</evidence>
<dbReference type="InterPro" id="IPR019546">
    <property type="entry name" value="TAT_signal_bac_arc"/>
</dbReference>